<dbReference type="CDD" id="cd04096">
    <property type="entry name" value="eEF2_snRNP_like_C"/>
    <property type="match status" value="1"/>
</dbReference>
<dbReference type="SUPFAM" id="SSF50447">
    <property type="entry name" value="Translation proteins"/>
    <property type="match status" value="1"/>
</dbReference>
<dbReference type="FunFam" id="3.30.70.870:FF:000002">
    <property type="entry name" value="Translation elongation factor 2"/>
    <property type="match status" value="1"/>
</dbReference>
<dbReference type="SUPFAM" id="SSF54211">
    <property type="entry name" value="Ribosomal protein S5 domain 2-like"/>
    <property type="match status" value="1"/>
</dbReference>
<evidence type="ECO:0000256" key="7">
    <source>
        <dbReference type="ARBA" id="ARBA00048548"/>
    </source>
</evidence>
<dbReference type="CDD" id="cd16261">
    <property type="entry name" value="EF2_snRNP_III"/>
    <property type="match status" value="1"/>
</dbReference>
<evidence type="ECO:0000256" key="9">
    <source>
        <dbReference type="ARBA" id="ARBA00081809"/>
    </source>
</evidence>
<dbReference type="CDD" id="cd01885">
    <property type="entry name" value="EF2"/>
    <property type="match status" value="1"/>
</dbReference>
<evidence type="ECO:0000256" key="5">
    <source>
        <dbReference type="ARBA" id="ARBA00022801"/>
    </source>
</evidence>
<dbReference type="Pfam" id="PF25118">
    <property type="entry name" value="EFL1"/>
    <property type="match status" value="1"/>
</dbReference>
<feature type="compositionally biased region" description="Polar residues" evidence="10">
    <location>
        <begin position="457"/>
        <end position="481"/>
    </location>
</feature>
<dbReference type="Pfam" id="PF14492">
    <property type="entry name" value="EFG_III"/>
    <property type="match status" value="1"/>
</dbReference>
<dbReference type="Gene3D" id="3.30.70.240">
    <property type="match status" value="1"/>
</dbReference>
<comment type="caution">
    <text evidence="12">The sequence shown here is derived from an EMBL/GenBank/DDBJ whole genome shotgun (WGS) entry which is preliminary data.</text>
</comment>
<evidence type="ECO:0000256" key="6">
    <source>
        <dbReference type="ARBA" id="ARBA00023134"/>
    </source>
</evidence>
<gene>
    <name evidence="12" type="ORF">LARSCL_LOCUS2930</name>
</gene>
<keyword evidence="13" id="KW-1185">Reference proteome</keyword>
<dbReference type="AlphaFoldDB" id="A0AAV1Z474"/>
<dbReference type="PROSITE" id="PS51722">
    <property type="entry name" value="G_TR_2"/>
    <property type="match status" value="1"/>
</dbReference>
<dbReference type="GO" id="GO:1990904">
    <property type="term" value="C:ribonucleoprotein complex"/>
    <property type="evidence" value="ECO:0007669"/>
    <property type="project" value="TreeGrafter"/>
</dbReference>
<dbReference type="Gene3D" id="2.40.30.10">
    <property type="entry name" value="Translation factors"/>
    <property type="match status" value="1"/>
</dbReference>
<dbReference type="Gene3D" id="3.30.230.10">
    <property type="match status" value="1"/>
</dbReference>
<dbReference type="FunFam" id="3.30.70.240:FF:000006">
    <property type="entry name" value="Elongation factor like GTPase 1"/>
    <property type="match status" value="1"/>
</dbReference>
<accession>A0AAV1Z474</accession>
<dbReference type="EMBL" id="CAXIEN010000022">
    <property type="protein sequence ID" value="CAL1266126.1"/>
    <property type="molecule type" value="Genomic_DNA"/>
</dbReference>
<sequence>MKAVTPKELVTLQKDPKSIRHICIMAHVDHGKTTLADSLIASNGIISQKMAGKLRYMDSRKDEQERGITMKSSSVSIHYQKDEDCFLINVIDSPGHVDFAGEVCTAVRLCDGAIILVDVVEGICPQTRTALQQAWIGHIRPLLVLNKIDRLILEWKLTPLDAYARLVQILEQVNAVVGELFATTVLKKSENTNTNDESSNLDKQIFDWSNGLDDVDDSTVYFSPEQGNVVFASALDGWGFGISHFAKMFASKLGAKEEVLKKTLWGDFYFNSKTKQILRGAQAKAKRPLFVQFILENIWSVYDSVLIQRDNVMVEKIIKSLNLKIPPRDANHKDPKIKLQAIFSQWLPLSDSVLDMVCNFIPSPLELSEEKVESLMCSSSLKFDALPQETRKLKLDFLKCSPDKDAPVIICISKMFPTEKRMLPENRQKPLTAEEIAERREKARQRHAERNKIEQSAPGSETTVGEISNSTKEEPSNVQNTSEDDTAFIAFARVYSGTVYKGQQLYVLGPKHDPAKALKMDAPISTELTVHDLHSEQHITLATIKSLYLLMGKELIELNEVPAGNVIGIGGLQDHVLKSATLSSTIACPSFIDLYSSTVPILRVALEPCHPKEMSSLVKGLRLLNQADPCVQVFVQETGEHVLVSSGEVHLQRCVEDLKERFAKIDINVSSLIVPFRETIILPPKIDMVNEIIEEKNQQKKASKADGETLENETYSDGVITMKTPNRLSCLKLRAKPLPEEVTKLLEENASLLKILDQVYYAHNCGESDDILTPETVAALSKLKNKLAEHFTEAGSDWDGAVDQIWSFGPRRCGPNILLNRIPNYKRSSVWTYSPTDSESPHLNYDSTFVSGFQLAALCGPLCDEPMMGVCFIVEDWTFEKEAFAATDDETVDKSLSRMDLNDDITCKNISKPSKECDSESVGSSIPSSCNSTPFGPFTGQIMSTVKEACKKAFQAQPQRLMCAMYSCNIQVPTDMLGKMYAVLGRRSGRVLHADMEEGSQTFHVIAELPVIESFDFANEIRKQTNGLALPQLVFSHWEVVDVDPFWSPRTEEEYAHFGEKADVENRARKYVNNVRRRKGLAVDEKIVEHAEKQRTLMRKK</sequence>
<feature type="compositionally biased region" description="Basic and acidic residues" evidence="10">
    <location>
        <begin position="436"/>
        <end position="453"/>
    </location>
</feature>
<name>A0AAV1Z474_9ARAC</name>
<evidence type="ECO:0000256" key="3">
    <source>
        <dbReference type="ARBA" id="ARBA00022517"/>
    </source>
</evidence>
<dbReference type="SUPFAM" id="SSF52540">
    <property type="entry name" value="P-loop containing nucleoside triphosphate hydrolases"/>
    <property type="match status" value="1"/>
</dbReference>
<keyword evidence="6" id="KW-0342">GTP-binding</keyword>
<dbReference type="NCBIfam" id="TIGR00231">
    <property type="entry name" value="small_GTP"/>
    <property type="match status" value="1"/>
</dbReference>
<dbReference type="FunFam" id="3.40.50.300:FF:000746">
    <property type="entry name" value="Ribosome assembly protein 1"/>
    <property type="match status" value="1"/>
</dbReference>
<dbReference type="GO" id="GO:0005525">
    <property type="term" value="F:GTP binding"/>
    <property type="evidence" value="ECO:0007669"/>
    <property type="project" value="UniProtKB-KW"/>
</dbReference>
<dbReference type="InterPro" id="IPR000795">
    <property type="entry name" value="T_Tr_GTP-bd_dom"/>
</dbReference>
<dbReference type="SUPFAM" id="SSF54980">
    <property type="entry name" value="EF-G C-terminal domain-like"/>
    <property type="match status" value="2"/>
</dbReference>
<feature type="domain" description="Tr-type G" evidence="11">
    <location>
        <begin position="17"/>
        <end position="260"/>
    </location>
</feature>
<evidence type="ECO:0000259" key="11">
    <source>
        <dbReference type="PROSITE" id="PS51722"/>
    </source>
</evidence>
<keyword evidence="2" id="KW-0963">Cytoplasm</keyword>
<dbReference type="SMART" id="SM00838">
    <property type="entry name" value="EFG_C"/>
    <property type="match status" value="1"/>
</dbReference>
<evidence type="ECO:0000256" key="10">
    <source>
        <dbReference type="SAM" id="MobiDB-lite"/>
    </source>
</evidence>
<evidence type="ECO:0000256" key="4">
    <source>
        <dbReference type="ARBA" id="ARBA00022741"/>
    </source>
</evidence>
<comment type="subcellular location">
    <subcellularLocation>
        <location evidence="1">Cytoplasm</location>
    </subcellularLocation>
</comment>
<comment type="catalytic activity">
    <reaction evidence="7">
        <text>GTP + H2O = GDP + phosphate + H(+)</text>
        <dbReference type="Rhea" id="RHEA:19669"/>
        <dbReference type="ChEBI" id="CHEBI:15377"/>
        <dbReference type="ChEBI" id="CHEBI:15378"/>
        <dbReference type="ChEBI" id="CHEBI:37565"/>
        <dbReference type="ChEBI" id="CHEBI:43474"/>
        <dbReference type="ChEBI" id="CHEBI:58189"/>
    </reaction>
</comment>
<keyword evidence="4" id="KW-0547">Nucleotide-binding</keyword>
<dbReference type="GO" id="GO:0042256">
    <property type="term" value="P:cytosolic ribosome assembly"/>
    <property type="evidence" value="ECO:0007669"/>
    <property type="project" value="TreeGrafter"/>
</dbReference>
<proteinExistence type="predicted"/>
<dbReference type="Proteomes" id="UP001497382">
    <property type="component" value="Unassembled WGS sequence"/>
</dbReference>
<keyword evidence="5" id="KW-0378">Hydrolase</keyword>
<dbReference type="InterPro" id="IPR041095">
    <property type="entry name" value="EFG_II"/>
</dbReference>
<dbReference type="CDD" id="cd16268">
    <property type="entry name" value="EF2_II"/>
    <property type="match status" value="1"/>
</dbReference>
<evidence type="ECO:0000256" key="8">
    <source>
        <dbReference type="ARBA" id="ARBA00068031"/>
    </source>
</evidence>
<dbReference type="PRINTS" id="PR00315">
    <property type="entry name" value="ELONGATNFCT"/>
</dbReference>
<dbReference type="InterPro" id="IPR035647">
    <property type="entry name" value="EFG_III/V"/>
</dbReference>
<evidence type="ECO:0000313" key="13">
    <source>
        <dbReference type="Proteomes" id="UP001497382"/>
    </source>
</evidence>
<dbReference type="GO" id="GO:0003924">
    <property type="term" value="F:GTPase activity"/>
    <property type="evidence" value="ECO:0007669"/>
    <property type="project" value="InterPro"/>
</dbReference>
<dbReference type="CDD" id="cd01681">
    <property type="entry name" value="aeEF2_snRNP_like_IV"/>
    <property type="match status" value="1"/>
</dbReference>
<dbReference type="GO" id="GO:0043022">
    <property type="term" value="F:ribosome binding"/>
    <property type="evidence" value="ECO:0007669"/>
    <property type="project" value="TreeGrafter"/>
</dbReference>
<protein>
    <recommendedName>
        <fullName evidence="8">Ribosome assembly protein 1</fullName>
    </recommendedName>
    <alternativeName>
        <fullName evidence="9">Elongation factor-like 1</fullName>
    </alternativeName>
</protein>
<dbReference type="Gene3D" id="3.90.1430.10">
    <property type="entry name" value="Yeast translation eEF2 (G' domain)"/>
    <property type="match status" value="1"/>
</dbReference>
<dbReference type="Gene3D" id="3.30.70.870">
    <property type="entry name" value="Elongation Factor G (Translational Gtpase), domain 3"/>
    <property type="match status" value="1"/>
</dbReference>
<dbReference type="GO" id="GO:0005829">
    <property type="term" value="C:cytosol"/>
    <property type="evidence" value="ECO:0007669"/>
    <property type="project" value="TreeGrafter"/>
</dbReference>
<dbReference type="InterPro" id="IPR056752">
    <property type="entry name" value="EFL1"/>
</dbReference>
<organism evidence="12 13">
    <name type="scientific">Larinioides sclopetarius</name>
    <dbReference type="NCBI Taxonomy" id="280406"/>
    <lineage>
        <taxon>Eukaryota</taxon>
        <taxon>Metazoa</taxon>
        <taxon>Ecdysozoa</taxon>
        <taxon>Arthropoda</taxon>
        <taxon>Chelicerata</taxon>
        <taxon>Arachnida</taxon>
        <taxon>Araneae</taxon>
        <taxon>Araneomorphae</taxon>
        <taxon>Entelegynae</taxon>
        <taxon>Araneoidea</taxon>
        <taxon>Araneidae</taxon>
        <taxon>Larinioides</taxon>
    </lineage>
</organism>
<dbReference type="PANTHER" id="PTHR42908:SF3">
    <property type="entry name" value="ELONGATION FACTOR-LIKE GTPASE 1"/>
    <property type="match status" value="1"/>
</dbReference>
<evidence type="ECO:0000313" key="12">
    <source>
        <dbReference type="EMBL" id="CAL1266126.1"/>
    </source>
</evidence>
<dbReference type="InterPro" id="IPR005225">
    <property type="entry name" value="Small_GTP-bd"/>
</dbReference>
<dbReference type="InterPro" id="IPR014721">
    <property type="entry name" value="Ribsml_uS5_D2-typ_fold_subgr"/>
</dbReference>
<evidence type="ECO:0000256" key="1">
    <source>
        <dbReference type="ARBA" id="ARBA00004496"/>
    </source>
</evidence>
<dbReference type="InterPro" id="IPR020568">
    <property type="entry name" value="Ribosomal_Su5_D2-typ_SF"/>
</dbReference>
<dbReference type="FunFam" id="3.90.1430.10:FF:000002">
    <property type="entry name" value="Elongation factor like GTPase 1"/>
    <property type="match status" value="1"/>
</dbReference>
<dbReference type="InterPro" id="IPR009000">
    <property type="entry name" value="Transl_B-barrel_sf"/>
</dbReference>
<feature type="region of interest" description="Disordered" evidence="10">
    <location>
        <begin position="422"/>
        <end position="481"/>
    </location>
</feature>
<dbReference type="Gene3D" id="3.40.50.300">
    <property type="entry name" value="P-loop containing nucleotide triphosphate hydrolases"/>
    <property type="match status" value="1"/>
</dbReference>
<dbReference type="Pfam" id="PF00679">
    <property type="entry name" value="EFG_C"/>
    <property type="match status" value="1"/>
</dbReference>
<dbReference type="Pfam" id="PF00009">
    <property type="entry name" value="GTP_EFTU"/>
    <property type="match status" value="1"/>
</dbReference>
<dbReference type="InterPro" id="IPR027417">
    <property type="entry name" value="P-loop_NTPase"/>
</dbReference>
<evidence type="ECO:0000256" key="2">
    <source>
        <dbReference type="ARBA" id="ARBA00022490"/>
    </source>
</evidence>
<keyword evidence="3" id="KW-0690">Ribosome biogenesis</keyword>
<dbReference type="InterPro" id="IPR000640">
    <property type="entry name" value="EFG_V-like"/>
</dbReference>
<dbReference type="PANTHER" id="PTHR42908">
    <property type="entry name" value="TRANSLATION ELONGATION FACTOR-RELATED"/>
    <property type="match status" value="1"/>
</dbReference>
<reference evidence="12 13" key="1">
    <citation type="submission" date="2024-04" db="EMBL/GenBank/DDBJ databases">
        <authorList>
            <person name="Rising A."/>
            <person name="Reimegard J."/>
            <person name="Sonavane S."/>
            <person name="Akerstrom W."/>
            <person name="Nylinder S."/>
            <person name="Hedman E."/>
            <person name="Kallberg Y."/>
        </authorList>
    </citation>
    <scope>NUCLEOTIDE SEQUENCE [LARGE SCALE GENOMIC DNA]</scope>
</reference>